<dbReference type="Gene3D" id="3.30.365.10">
    <property type="entry name" value="Aldehyde oxidase/xanthine dehydrogenase, molybdopterin binding domain"/>
    <property type="match status" value="1"/>
</dbReference>
<name>A0AAD8W7F8_LOLMU</name>
<keyword evidence="3" id="KW-1185">Reference proteome</keyword>
<evidence type="ECO:0000259" key="1">
    <source>
        <dbReference type="Pfam" id="PF20256"/>
    </source>
</evidence>
<accession>A0AAD8W7F8</accession>
<dbReference type="GO" id="GO:0005506">
    <property type="term" value="F:iron ion binding"/>
    <property type="evidence" value="ECO:0007669"/>
    <property type="project" value="InterPro"/>
</dbReference>
<dbReference type="PANTHER" id="PTHR11908:SF92">
    <property type="entry name" value="ALDEHYDE OXIDASE 1-RELATED"/>
    <property type="match status" value="1"/>
</dbReference>
<dbReference type="InterPro" id="IPR037165">
    <property type="entry name" value="AldOxase/xan_DH_Mopterin-bd_sf"/>
</dbReference>
<reference evidence="2" key="1">
    <citation type="submission" date="2023-07" db="EMBL/GenBank/DDBJ databases">
        <title>A chromosome-level genome assembly of Lolium multiflorum.</title>
        <authorList>
            <person name="Chen Y."/>
            <person name="Copetti D."/>
            <person name="Kolliker R."/>
            <person name="Studer B."/>
        </authorList>
    </citation>
    <scope>NUCLEOTIDE SEQUENCE</scope>
    <source>
        <strain evidence="2">02402/16</strain>
        <tissue evidence="2">Leaf</tissue>
    </source>
</reference>
<dbReference type="PANTHER" id="PTHR11908">
    <property type="entry name" value="XANTHINE DEHYDROGENASE"/>
    <property type="match status" value="1"/>
</dbReference>
<proteinExistence type="predicted"/>
<dbReference type="EMBL" id="JAUUTY010000004">
    <property type="protein sequence ID" value="KAK1643607.1"/>
    <property type="molecule type" value="Genomic_DNA"/>
</dbReference>
<feature type="domain" description="Aldehyde oxidase/xanthine dehydrogenase second molybdopterin binding" evidence="1">
    <location>
        <begin position="279"/>
        <end position="376"/>
    </location>
</feature>
<dbReference type="InterPro" id="IPR016208">
    <property type="entry name" value="Ald_Oxase/xanthine_DH-like"/>
</dbReference>
<evidence type="ECO:0000313" key="2">
    <source>
        <dbReference type="EMBL" id="KAK1643607.1"/>
    </source>
</evidence>
<evidence type="ECO:0000313" key="3">
    <source>
        <dbReference type="Proteomes" id="UP001231189"/>
    </source>
</evidence>
<dbReference type="InterPro" id="IPR046867">
    <property type="entry name" value="AldOxase/xan_DH_MoCoBD2"/>
</dbReference>
<dbReference type="Pfam" id="PF20256">
    <property type="entry name" value="MoCoBD_2"/>
    <property type="match status" value="1"/>
</dbReference>
<gene>
    <name evidence="2" type="ORF">QYE76_061412</name>
</gene>
<dbReference type="Proteomes" id="UP001231189">
    <property type="component" value="Unassembled WGS sequence"/>
</dbReference>
<comment type="caution">
    <text evidence="2">The sequence shown here is derived from an EMBL/GenBank/DDBJ whole genome shotgun (WGS) entry which is preliminary data.</text>
</comment>
<protein>
    <recommendedName>
        <fullName evidence="1">Aldehyde oxidase/xanthine dehydrogenase second molybdopterin binding domain-containing protein</fullName>
    </recommendedName>
</protein>
<dbReference type="AlphaFoldDB" id="A0AAD8W7F8"/>
<dbReference type="SUPFAM" id="SSF56003">
    <property type="entry name" value="Molybdenum cofactor-binding domain"/>
    <property type="match status" value="1"/>
</dbReference>
<organism evidence="2 3">
    <name type="scientific">Lolium multiflorum</name>
    <name type="common">Italian ryegrass</name>
    <name type="synonym">Lolium perenne subsp. multiflorum</name>
    <dbReference type="NCBI Taxonomy" id="4521"/>
    <lineage>
        <taxon>Eukaryota</taxon>
        <taxon>Viridiplantae</taxon>
        <taxon>Streptophyta</taxon>
        <taxon>Embryophyta</taxon>
        <taxon>Tracheophyta</taxon>
        <taxon>Spermatophyta</taxon>
        <taxon>Magnoliopsida</taxon>
        <taxon>Liliopsida</taxon>
        <taxon>Poales</taxon>
        <taxon>Poaceae</taxon>
        <taxon>BOP clade</taxon>
        <taxon>Pooideae</taxon>
        <taxon>Poodae</taxon>
        <taxon>Poeae</taxon>
        <taxon>Poeae Chloroplast Group 2 (Poeae type)</taxon>
        <taxon>Loliodinae</taxon>
        <taxon>Loliinae</taxon>
        <taxon>Lolium</taxon>
    </lineage>
</organism>
<sequence>MVLGAVLHEGDGLPATMKRRRRRGFVRHARLVDIHLPPPSLAEAGGSRPIGEMAGGAAPGFRPVRLLRRGRRGQGRSRHGDPDQGRAGCYRLSAVWLLLAAAASFQFRWRRRYTPRVLCKAVEGNSFQPRSWEAGRGKVSSLPAPTKATTSSTCVCKELLLEVLSPTFRSSYRRPPAQRASIGKIAVTERRWSCAAAVFKGNLSLGPGRRQGTAFHGCKGCLKRELLAGCLVDDFPEQLLPVSSPSCFCWQERRHRKESPAVETHLRRRQGVMLFLSSAHAYWTPDPAFVKYINYGAGVSEVEIDVLTGATTILRSDLLYDCGQSLNPAVDLGQVEGSFVQGVGFFTNEEYATNADGMVINDGTWTYKIPTVDTIPKQLNVELINRARDRKRVLSSKASGEPPLLLAASVHCAMREAIRAARTDFSADSPLTFQMDVPATMAHVKELCGLDVVERHLQSLSAAAAAAKA</sequence>
<dbReference type="GO" id="GO:0016491">
    <property type="term" value="F:oxidoreductase activity"/>
    <property type="evidence" value="ECO:0007669"/>
    <property type="project" value="InterPro"/>
</dbReference>